<evidence type="ECO:0000313" key="3">
    <source>
        <dbReference type="Proteomes" id="UP000237347"/>
    </source>
</evidence>
<name>A0AAW0JIF3_QUESU</name>
<dbReference type="Proteomes" id="UP000237347">
    <property type="component" value="Unassembled WGS sequence"/>
</dbReference>
<feature type="region of interest" description="Disordered" evidence="1">
    <location>
        <begin position="1"/>
        <end position="22"/>
    </location>
</feature>
<dbReference type="InterPro" id="IPR050481">
    <property type="entry name" value="UDP-glycosyltransf_plant"/>
</dbReference>
<dbReference type="Gene3D" id="3.40.50.2000">
    <property type="entry name" value="Glycogen Phosphorylase B"/>
    <property type="match status" value="1"/>
</dbReference>
<accession>A0AAW0JIF3</accession>
<dbReference type="PANTHER" id="PTHR48049">
    <property type="entry name" value="GLYCOSYLTRANSFERASE"/>
    <property type="match status" value="1"/>
</dbReference>
<dbReference type="AlphaFoldDB" id="A0AAW0JIF3"/>
<protein>
    <submittedName>
        <fullName evidence="2">Udp-glycosyltransferase 79b30</fullName>
    </submittedName>
</protein>
<dbReference type="EMBL" id="PKMF04000542">
    <property type="protein sequence ID" value="KAK7826625.1"/>
    <property type="molecule type" value="Genomic_DNA"/>
</dbReference>
<reference evidence="2 3" key="1">
    <citation type="journal article" date="2018" name="Sci. Data">
        <title>The draft genome sequence of cork oak.</title>
        <authorList>
            <person name="Ramos A.M."/>
            <person name="Usie A."/>
            <person name="Barbosa P."/>
            <person name="Barros P.M."/>
            <person name="Capote T."/>
            <person name="Chaves I."/>
            <person name="Simoes F."/>
            <person name="Abreu I."/>
            <person name="Carrasquinho I."/>
            <person name="Faro C."/>
            <person name="Guimaraes J.B."/>
            <person name="Mendonca D."/>
            <person name="Nobrega F."/>
            <person name="Rodrigues L."/>
            <person name="Saibo N.J.M."/>
            <person name="Varela M.C."/>
            <person name="Egas C."/>
            <person name="Matos J."/>
            <person name="Miguel C.M."/>
            <person name="Oliveira M.M."/>
            <person name="Ricardo C.P."/>
            <person name="Goncalves S."/>
        </authorList>
    </citation>
    <scope>NUCLEOTIDE SEQUENCE [LARGE SCALE GENOMIC DNA]</scope>
    <source>
        <strain evidence="3">cv. HL8</strain>
    </source>
</reference>
<organism evidence="2 3">
    <name type="scientific">Quercus suber</name>
    <name type="common">Cork oak</name>
    <dbReference type="NCBI Taxonomy" id="58331"/>
    <lineage>
        <taxon>Eukaryota</taxon>
        <taxon>Viridiplantae</taxon>
        <taxon>Streptophyta</taxon>
        <taxon>Embryophyta</taxon>
        <taxon>Tracheophyta</taxon>
        <taxon>Spermatophyta</taxon>
        <taxon>Magnoliopsida</taxon>
        <taxon>eudicotyledons</taxon>
        <taxon>Gunneridae</taxon>
        <taxon>Pentapetalae</taxon>
        <taxon>rosids</taxon>
        <taxon>fabids</taxon>
        <taxon>Fagales</taxon>
        <taxon>Fagaceae</taxon>
        <taxon>Quercus</taxon>
    </lineage>
</organism>
<evidence type="ECO:0000313" key="2">
    <source>
        <dbReference type="EMBL" id="KAK7826625.1"/>
    </source>
</evidence>
<sequence>MPPAGAEQHTGNNSPEVDLMRPPSSFSVSSSIKLHCQLVLLPHVGDQILNARMMSNNLKVGVVVEKGEDGLFTMESVCKAVNKVMEVDSEVGREVRANHAKLRELLSSEDLESSYIDGFCQNLKDLRLLALSCVNCHSDCK</sequence>
<dbReference type="GO" id="GO:0035251">
    <property type="term" value="F:UDP-glucosyltransferase activity"/>
    <property type="evidence" value="ECO:0007669"/>
    <property type="project" value="InterPro"/>
</dbReference>
<proteinExistence type="predicted"/>
<keyword evidence="3" id="KW-1185">Reference proteome</keyword>
<comment type="caution">
    <text evidence="2">The sequence shown here is derived from an EMBL/GenBank/DDBJ whole genome shotgun (WGS) entry which is preliminary data.</text>
</comment>
<dbReference type="PANTHER" id="PTHR48049:SF167">
    <property type="entry name" value="GLYCOSYLTRANSFERASE"/>
    <property type="match status" value="1"/>
</dbReference>
<evidence type="ECO:0000256" key="1">
    <source>
        <dbReference type="SAM" id="MobiDB-lite"/>
    </source>
</evidence>
<dbReference type="SUPFAM" id="SSF53756">
    <property type="entry name" value="UDP-Glycosyltransferase/glycogen phosphorylase"/>
    <property type="match status" value="1"/>
</dbReference>
<gene>
    <name evidence="2" type="primary">FG3_2</name>
    <name evidence="2" type="ORF">CFP56_032044</name>
</gene>